<dbReference type="EMBL" id="JAQQDW010000013">
    <property type="protein sequence ID" value="MFM0103659.1"/>
    <property type="molecule type" value="Genomic_DNA"/>
</dbReference>
<gene>
    <name evidence="1" type="ORF">PQR01_09260</name>
</gene>
<accession>A0ACC7N9M5</accession>
<reference evidence="1 2" key="1">
    <citation type="journal article" date="2024" name="Chem. Sci.">
        <title>Discovery of megapolipeptins by genome mining of a Burkholderiales bacteria collection.</title>
        <authorList>
            <person name="Paulo B.S."/>
            <person name="Recchia M.J.J."/>
            <person name="Lee S."/>
            <person name="Fergusson C.H."/>
            <person name="Romanowski S.B."/>
            <person name="Hernandez A."/>
            <person name="Krull N."/>
            <person name="Liu D.Y."/>
            <person name="Cavanagh H."/>
            <person name="Bos A."/>
            <person name="Gray C.A."/>
            <person name="Murphy B.T."/>
            <person name="Linington R.G."/>
            <person name="Eustaquio A.S."/>
        </authorList>
    </citation>
    <scope>NUCLEOTIDE SEQUENCE [LARGE SCALE GENOMIC DNA]</scope>
    <source>
        <strain evidence="1 2">RL18-126-BIB-B</strain>
    </source>
</reference>
<keyword evidence="2" id="KW-1185">Reference proteome</keyword>
<evidence type="ECO:0000313" key="1">
    <source>
        <dbReference type="EMBL" id="MFM0103659.1"/>
    </source>
</evidence>
<evidence type="ECO:0000313" key="2">
    <source>
        <dbReference type="Proteomes" id="UP001629235"/>
    </source>
</evidence>
<name>A0ACC7N9M5_9BURK</name>
<sequence>MKNKKTRESHRAFSGCREGSVRGGNGLRGAFARFDFCDAASDTPSGALRAASARRSAASAAVATHERPPPLVPSAIQHRLADHTSTKDGVALGVATSFSVLSFATIPDRTTSSRASVVSFAAAAHHARFMTFPQRRYADSKHA</sequence>
<dbReference type="Proteomes" id="UP001629235">
    <property type="component" value="Unassembled WGS sequence"/>
</dbReference>
<protein>
    <submittedName>
        <fullName evidence="1">Uncharacterized protein</fullName>
    </submittedName>
</protein>
<organism evidence="1 2">
    <name type="scientific">Paraburkholderia rhynchosiae</name>
    <dbReference type="NCBI Taxonomy" id="487049"/>
    <lineage>
        <taxon>Bacteria</taxon>
        <taxon>Pseudomonadati</taxon>
        <taxon>Pseudomonadota</taxon>
        <taxon>Betaproteobacteria</taxon>
        <taxon>Burkholderiales</taxon>
        <taxon>Burkholderiaceae</taxon>
        <taxon>Paraburkholderia</taxon>
    </lineage>
</organism>
<comment type="caution">
    <text evidence="1">The sequence shown here is derived from an EMBL/GenBank/DDBJ whole genome shotgun (WGS) entry which is preliminary data.</text>
</comment>
<proteinExistence type="predicted"/>